<evidence type="ECO:0000256" key="1">
    <source>
        <dbReference type="ARBA" id="ARBA00001946"/>
    </source>
</evidence>
<dbReference type="Proteomes" id="UP000811545">
    <property type="component" value="Unassembled WGS sequence"/>
</dbReference>
<comment type="cofactor">
    <cofactor evidence="1">
        <name>Mg(2+)</name>
        <dbReference type="ChEBI" id="CHEBI:18420"/>
    </cofactor>
</comment>
<evidence type="ECO:0000313" key="5">
    <source>
        <dbReference type="EMBL" id="MBT9144950.1"/>
    </source>
</evidence>
<dbReference type="GO" id="GO:0016787">
    <property type="term" value="F:hydrolase activity"/>
    <property type="evidence" value="ECO:0007669"/>
    <property type="project" value="UniProtKB-KW"/>
</dbReference>
<dbReference type="PANTHER" id="PTHR43046">
    <property type="entry name" value="GDP-MANNOSE MANNOSYL HYDROLASE"/>
    <property type="match status" value="1"/>
</dbReference>
<feature type="domain" description="Nudix hydrolase" evidence="4">
    <location>
        <begin position="2"/>
        <end position="133"/>
    </location>
</feature>
<dbReference type="InterPro" id="IPR020084">
    <property type="entry name" value="NUDIX_hydrolase_CS"/>
</dbReference>
<name>A0A9E2BG29_PSYF1</name>
<keyword evidence="2 3" id="KW-0378">Hydrolase</keyword>
<evidence type="ECO:0000313" key="6">
    <source>
        <dbReference type="Proteomes" id="UP000811545"/>
    </source>
</evidence>
<comment type="caution">
    <text evidence="5">The sequence shown here is derived from an EMBL/GenBank/DDBJ whole genome shotgun (WGS) entry which is preliminary data.</text>
</comment>
<dbReference type="PRINTS" id="PR00502">
    <property type="entry name" value="NUDIXFAMILY"/>
</dbReference>
<evidence type="ECO:0000259" key="4">
    <source>
        <dbReference type="PROSITE" id="PS51462"/>
    </source>
</evidence>
<dbReference type="EMBL" id="QLTW01000034">
    <property type="protein sequence ID" value="MBT9144950.1"/>
    <property type="molecule type" value="Genomic_DNA"/>
</dbReference>
<protein>
    <submittedName>
        <fullName evidence="5">RNA pyrophosphohydrolase</fullName>
        <ecNumber evidence="5">3.6.1.-</ecNumber>
    </submittedName>
</protein>
<comment type="similarity">
    <text evidence="3">Belongs to the Nudix hydrolase family.</text>
</comment>
<dbReference type="PROSITE" id="PS51462">
    <property type="entry name" value="NUDIX"/>
    <property type="match status" value="1"/>
</dbReference>
<dbReference type="InterPro" id="IPR000086">
    <property type="entry name" value="NUDIX_hydrolase_dom"/>
</dbReference>
<dbReference type="EC" id="3.6.1.-" evidence="5"/>
<sequence>MYPKIRVSLILIEDGKLYLVKHRKEGHSYWVLPGGTVEYGETLGEAAIREIEEEINLRIELGKLAFIGDAIPPDGHRHIIDLYFTGKILGGELKLGSEEILEDVGKIDLNSLSEIDFRPDIGEDIKKAHQNQFCGEARYLGNTWEKPTILDSRL</sequence>
<dbReference type="AlphaFoldDB" id="A0A9E2BG29"/>
<accession>A0A9E2BG29</accession>
<gene>
    <name evidence="5" type="primary">rppH</name>
    <name evidence="5" type="ORF">DDT42_00806</name>
</gene>
<evidence type="ECO:0000256" key="3">
    <source>
        <dbReference type="RuleBase" id="RU003476"/>
    </source>
</evidence>
<dbReference type="Gene3D" id="3.90.79.10">
    <property type="entry name" value="Nucleoside Triphosphate Pyrophosphohydrolase"/>
    <property type="match status" value="1"/>
</dbReference>
<dbReference type="PANTHER" id="PTHR43046:SF14">
    <property type="entry name" value="MUTT_NUDIX FAMILY PROTEIN"/>
    <property type="match status" value="1"/>
</dbReference>
<reference evidence="5 6" key="1">
    <citation type="journal article" date="2021" name="bioRxiv">
        <title>Unique metabolic strategies in Hadean analogues reveal hints for primordial physiology.</title>
        <authorList>
            <person name="Nobu M.K."/>
            <person name="Nakai R."/>
            <person name="Tamazawa S."/>
            <person name="Mori H."/>
            <person name="Toyoda A."/>
            <person name="Ijiri A."/>
            <person name="Suzuki S."/>
            <person name="Kurokawa K."/>
            <person name="Kamagata Y."/>
            <person name="Tamaki H."/>
        </authorList>
    </citation>
    <scope>NUCLEOTIDE SEQUENCE [LARGE SCALE GENOMIC DNA]</scope>
    <source>
        <strain evidence="5">BS525</strain>
    </source>
</reference>
<evidence type="ECO:0000256" key="2">
    <source>
        <dbReference type="ARBA" id="ARBA00022801"/>
    </source>
</evidence>
<organism evidence="5 6">
    <name type="scientific">Psychracetigena formicireducens</name>
    <dbReference type="NCBI Taxonomy" id="2986056"/>
    <lineage>
        <taxon>Bacteria</taxon>
        <taxon>Bacillati</taxon>
        <taxon>Candidatus Lithacetigenota</taxon>
        <taxon>Candidatus Psychracetigena</taxon>
    </lineage>
</organism>
<dbReference type="Pfam" id="PF00293">
    <property type="entry name" value="NUDIX"/>
    <property type="match status" value="1"/>
</dbReference>
<dbReference type="InterPro" id="IPR015797">
    <property type="entry name" value="NUDIX_hydrolase-like_dom_sf"/>
</dbReference>
<dbReference type="InterPro" id="IPR020476">
    <property type="entry name" value="Nudix_hydrolase"/>
</dbReference>
<dbReference type="PROSITE" id="PS00893">
    <property type="entry name" value="NUDIX_BOX"/>
    <property type="match status" value="1"/>
</dbReference>
<dbReference type="SUPFAM" id="SSF55811">
    <property type="entry name" value="Nudix"/>
    <property type="match status" value="1"/>
</dbReference>
<proteinExistence type="inferred from homology"/>